<dbReference type="GO" id="GO:0016020">
    <property type="term" value="C:membrane"/>
    <property type="evidence" value="ECO:0007669"/>
    <property type="project" value="UniProtKB-SubCell"/>
</dbReference>
<evidence type="ECO:0000256" key="5">
    <source>
        <dbReference type="ARBA" id="ARBA00023136"/>
    </source>
</evidence>
<evidence type="ECO:0000256" key="6">
    <source>
        <dbReference type="SAM" id="Phobius"/>
    </source>
</evidence>
<dbReference type="GO" id="GO:0005506">
    <property type="term" value="F:iron ion binding"/>
    <property type="evidence" value="ECO:0007669"/>
    <property type="project" value="InterPro"/>
</dbReference>
<feature type="transmembrane region" description="Helical" evidence="6">
    <location>
        <begin position="99"/>
        <end position="115"/>
    </location>
</feature>
<dbReference type="AlphaFoldDB" id="A0A9Q1LJN7"/>
<sequence>MASNPSTLVEYPWKWLGNFKYVVLAPIVVHNIHSFFTSKEECWWDSGYLLLWPLMLLRMLHTQMWISLNRYKTAKGENRILDISIEFDQPDKERNWDDSIIFTALIFYCGYLMLEQTHNLPIWRTDGIILTALVHIGPVEFLYYWLHRSLHRHYLYSRYHSHHHSSIVTEPTAYIFHPFSEQLAYFMLFGIPMLTSVLTGTASVTSLAGYITYVDCFDMMGHCNFEIIPKWMFSIFPPLRYLMITATYHSLHHTHYRTNYALFVPMYDYIYGTLDKSTNILYEKSRERKGESPDVVHLTHLTTLESIYHIRLGFVYLASKPYTSKWYFWLIWPITLFSMMVTWIYNYTFIVERNICKNLNLQTWAIPKYRVQYNIQSQRENINKLIEKAITEADQEGIKVLSLGLLNQEEELNKNGELYIRRYPQLKMKVVDGSSLAVAVVLNSIPKGTSHVVLGGHLSKVAYFIAHALCQRGVKVVTLRKQEYNKLKAKLTHEAATNLVPSECYASKTWIVGDRLSKEEQLKAPKGTLFIPFSPFPPKKSRKDCVYFHTPAMIIPKHLENVDSCENWLPRRVMSAWRIAGILHALEGWNEHECGDMIFDIDKVWKASLDHGFLPLNMDSTA</sequence>
<keyword evidence="4 6" id="KW-1133">Transmembrane helix</keyword>
<dbReference type="OrthoDB" id="408954at2759"/>
<dbReference type="InterPro" id="IPR021940">
    <property type="entry name" value="CER1-like_C"/>
</dbReference>
<dbReference type="GO" id="GO:0008610">
    <property type="term" value="P:lipid biosynthetic process"/>
    <property type="evidence" value="ECO:0007669"/>
    <property type="project" value="InterPro"/>
</dbReference>
<evidence type="ECO:0008006" key="11">
    <source>
        <dbReference type="Google" id="ProtNLM"/>
    </source>
</evidence>
<feature type="transmembrane region" description="Helical" evidence="6">
    <location>
        <begin position="48"/>
        <end position="66"/>
    </location>
</feature>
<dbReference type="Proteomes" id="UP001152561">
    <property type="component" value="Unassembled WGS sequence"/>
</dbReference>
<keyword evidence="5 6" id="KW-0472">Membrane</keyword>
<protein>
    <recommendedName>
        <fullName evidence="11">Protein ECERIFERUM 1-like</fullName>
    </recommendedName>
</protein>
<keyword evidence="10" id="KW-1185">Reference proteome</keyword>
<evidence type="ECO:0000256" key="3">
    <source>
        <dbReference type="ARBA" id="ARBA00022692"/>
    </source>
</evidence>
<feature type="transmembrane region" description="Helical" evidence="6">
    <location>
        <begin position="15"/>
        <end position="36"/>
    </location>
</feature>
<dbReference type="GO" id="GO:0016491">
    <property type="term" value="F:oxidoreductase activity"/>
    <property type="evidence" value="ECO:0007669"/>
    <property type="project" value="InterPro"/>
</dbReference>
<comment type="caution">
    <text evidence="9">The sequence shown here is derived from an EMBL/GenBank/DDBJ whole genome shotgun (WGS) entry which is preliminary data.</text>
</comment>
<dbReference type="EMBL" id="JAJAGQ010000017">
    <property type="protein sequence ID" value="KAJ8538567.1"/>
    <property type="molecule type" value="Genomic_DNA"/>
</dbReference>
<dbReference type="InterPro" id="IPR050307">
    <property type="entry name" value="Sterol_Desaturase_Related"/>
</dbReference>
<dbReference type="Pfam" id="PF12076">
    <property type="entry name" value="CER1-like_C"/>
    <property type="match status" value="1"/>
</dbReference>
<feature type="transmembrane region" description="Helical" evidence="6">
    <location>
        <begin position="183"/>
        <end position="211"/>
    </location>
</feature>
<evidence type="ECO:0000256" key="1">
    <source>
        <dbReference type="ARBA" id="ARBA00004141"/>
    </source>
</evidence>
<dbReference type="InterPro" id="IPR006694">
    <property type="entry name" value="Fatty_acid_hydroxylase"/>
</dbReference>
<evidence type="ECO:0000313" key="9">
    <source>
        <dbReference type="EMBL" id="KAJ8538567.1"/>
    </source>
</evidence>
<feature type="domain" description="Very-long-chain aldehyde decarbonylase CER1-like C-terminal" evidence="8">
    <location>
        <begin position="452"/>
        <end position="615"/>
    </location>
</feature>
<feature type="transmembrane region" description="Helical" evidence="6">
    <location>
        <begin position="326"/>
        <end position="345"/>
    </location>
</feature>
<feature type="transmembrane region" description="Helical" evidence="6">
    <location>
        <begin position="127"/>
        <end position="146"/>
    </location>
</feature>
<gene>
    <name evidence="9" type="ORF">K7X08_027788</name>
</gene>
<comment type="similarity">
    <text evidence="2">Belongs to the sterol desaturase family.</text>
</comment>
<accession>A0A9Q1LJN7</accession>
<feature type="domain" description="Fatty acid hydroxylase" evidence="7">
    <location>
        <begin position="134"/>
        <end position="273"/>
    </location>
</feature>
<evidence type="ECO:0000256" key="4">
    <source>
        <dbReference type="ARBA" id="ARBA00022989"/>
    </source>
</evidence>
<reference evidence="10" key="1">
    <citation type="journal article" date="2023" name="Proc. Natl. Acad. Sci. U.S.A.">
        <title>Genomic and structural basis for evolution of tropane alkaloid biosynthesis.</title>
        <authorList>
            <person name="Wanga Y.-J."/>
            <person name="Taina T."/>
            <person name="Yua J.-Y."/>
            <person name="Lia J."/>
            <person name="Xua B."/>
            <person name="Chenc J."/>
            <person name="D'Auriad J.C."/>
            <person name="Huanga J.-P."/>
            <person name="Huanga S.-X."/>
        </authorList>
    </citation>
    <scope>NUCLEOTIDE SEQUENCE [LARGE SCALE GENOMIC DNA]</scope>
    <source>
        <strain evidence="10">cv. KIB-2019</strain>
    </source>
</reference>
<organism evidence="9 10">
    <name type="scientific">Anisodus acutangulus</name>
    <dbReference type="NCBI Taxonomy" id="402998"/>
    <lineage>
        <taxon>Eukaryota</taxon>
        <taxon>Viridiplantae</taxon>
        <taxon>Streptophyta</taxon>
        <taxon>Embryophyta</taxon>
        <taxon>Tracheophyta</taxon>
        <taxon>Spermatophyta</taxon>
        <taxon>Magnoliopsida</taxon>
        <taxon>eudicotyledons</taxon>
        <taxon>Gunneridae</taxon>
        <taxon>Pentapetalae</taxon>
        <taxon>asterids</taxon>
        <taxon>lamiids</taxon>
        <taxon>Solanales</taxon>
        <taxon>Solanaceae</taxon>
        <taxon>Solanoideae</taxon>
        <taxon>Hyoscyameae</taxon>
        <taxon>Anisodus</taxon>
    </lineage>
</organism>
<dbReference type="PANTHER" id="PTHR11863">
    <property type="entry name" value="STEROL DESATURASE"/>
    <property type="match status" value="1"/>
</dbReference>
<proteinExistence type="inferred from homology"/>
<comment type="subcellular location">
    <subcellularLocation>
        <location evidence="1">Membrane</location>
        <topology evidence="1">Multi-pass membrane protein</topology>
    </subcellularLocation>
</comment>
<name>A0A9Q1LJN7_9SOLA</name>
<dbReference type="Pfam" id="PF04116">
    <property type="entry name" value="FA_hydroxylase"/>
    <property type="match status" value="1"/>
</dbReference>
<evidence type="ECO:0000313" key="10">
    <source>
        <dbReference type="Proteomes" id="UP001152561"/>
    </source>
</evidence>
<evidence type="ECO:0000259" key="7">
    <source>
        <dbReference type="Pfam" id="PF04116"/>
    </source>
</evidence>
<keyword evidence="3 6" id="KW-0812">Transmembrane</keyword>
<evidence type="ECO:0000259" key="8">
    <source>
        <dbReference type="Pfam" id="PF12076"/>
    </source>
</evidence>
<evidence type="ECO:0000256" key="2">
    <source>
        <dbReference type="ARBA" id="ARBA00009324"/>
    </source>
</evidence>